<keyword evidence="7 10" id="KW-0472">Membrane</keyword>
<dbReference type="FunCoup" id="A7RVL8">
    <property type="interactions" value="376"/>
</dbReference>
<accession>A7RVL8</accession>
<evidence type="ECO:0000256" key="10">
    <source>
        <dbReference type="PIRNR" id="PIRNR016089"/>
    </source>
</evidence>
<sequence length="181" mass="20909">MNTFLSRLNTVFAFTLTVLAGLTFLCFISTVFLDYQVKVDISTQKALVRHVPDFSVSREKNDLGFITFDLKTDILLLFNWNTKQLFIYVTAEYETQTNKFNQVVVWDKIILRSDNSQLNYQGMNTKYYFFDDGSGLKGNRNISLHLSWNVIPTAGILPLISGSQDKFKFNFPDAYTPIRQQ</sequence>
<evidence type="ECO:0000256" key="4">
    <source>
        <dbReference type="ARBA" id="ARBA00022824"/>
    </source>
</evidence>
<evidence type="ECO:0000256" key="11">
    <source>
        <dbReference type="SAM" id="Phobius"/>
    </source>
</evidence>
<evidence type="ECO:0000256" key="2">
    <source>
        <dbReference type="ARBA" id="ARBA00009289"/>
    </source>
</evidence>
<dbReference type="EMBL" id="DS469544">
    <property type="protein sequence ID" value="EDO44408.1"/>
    <property type="molecule type" value="Genomic_DNA"/>
</dbReference>
<comment type="subcellular location">
    <subcellularLocation>
        <location evidence="1">Endoplasmic reticulum membrane</location>
        <topology evidence="1">Single-pass type II membrane protein</topology>
    </subcellularLocation>
</comment>
<evidence type="ECO:0000313" key="12">
    <source>
        <dbReference type="EMBL" id="EDO44408.1"/>
    </source>
</evidence>
<dbReference type="HOGENOM" id="CLU_068714_1_0_1"/>
<dbReference type="InterPro" id="IPR007653">
    <property type="entry name" value="SPC3"/>
</dbReference>
<keyword evidence="4 10" id="KW-0256">Endoplasmic reticulum</keyword>
<evidence type="ECO:0000256" key="7">
    <source>
        <dbReference type="ARBA" id="ARBA00023136"/>
    </source>
</evidence>
<dbReference type="AlphaFoldDB" id="A7RVL8"/>
<evidence type="ECO:0000256" key="9">
    <source>
        <dbReference type="ARBA" id="ARBA00046080"/>
    </source>
</evidence>
<dbReference type="OMA" id="FWDDGHG"/>
<gene>
    <name evidence="12" type="ORF">NEMVEDRAFT_v1g94933</name>
</gene>
<keyword evidence="13" id="KW-1185">Reference proteome</keyword>
<dbReference type="PANTHER" id="PTHR12804:SF0">
    <property type="entry name" value="SIGNAL PEPTIDASE COMPLEX SUBUNIT 3"/>
    <property type="match status" value="1"/>
</dbReference>
<evidence type="ECO:0000313" key="13">
    <source>
        <dbReference type="Proteomes" id="UP000001593"/>
    </source>
</evidence>
<keyword evidence="5" id="KW-0735">Signal-anchor</keyword>
<dbReference type="GO" id="GO:0045047">
    <property type="term" value="P:protein targeting to ER"/>
    <property type="evidence" value="ECO:0000318"/>
    <property type="project" value="GO_Central"/>
</dbReference>
<proteinExistence type="inferred from homology"/>
<evidence type="ECO:0000256" key="3">
    <source>
        <dbReference type="ARBA" id="ARBA00022692"/>
    </source>
</evidence>
<dbReference type="STRING" id="45351.A7RVL8"/>
<dbReference type="Pfam" id="PF04573">
    <property type="entry name" value="SPC22"/>
    <property type="match status" value="1"/>
</dbReference>
<reference evidence="12 13" key="1">
    <citation type="journal article" date="2007" name="Science">
        <title>Sea anemone genome reveals ancestral eumetazoan gene repertoire and genomic organization.</title>
        <authorList>
            <person name="Putnam N.H."/>
            <person name="Srivastava M."/>
            <person name="Hellsten U."/>
            <person name="Dirks B."/>
            <person name="Chapman J."/>
            <person name="Salamov A."/>
            <person name="Terry A."/>
            <person name="Shapiro H."/>
            <person name="Lindquist E."/>
            <person name="Kapitonov V.V."/>
            <person name="Jurka J."/>
            <person name="Genikhovich G."/>
            <person name="Grigoriev I.V."/>
            <person name="Lucas S.M."/>
            <person name="Steele R.E."/>
            <person name="Finnerty J.R."/>
            <person name="Technau U."/>
            <person name="Martindale M.Q."/>
            <person name="Rokhsar D.S."/>
        </authorList>
    </citation>
    <scope>NUCLEOTIDE SEQUENCE [LARGE SCALE GENOMIC DNA]</scope>
    <source>
        <strain evidence="13">CH2 X CH6</strain>
    </source>
</reference>
<dbReference type="GO" id="GO:0005787">
    <property type="term" value="C:signal peptidase complex"/>
    <property type="evidence" value="ECO:0000318"/>
    <property type="project" value="GO_Central"/>
</dbReference>
<keyword evidence="6 11" id="KW-1133">Transmembrane helix</keyword>
<organism evidence="12 13">
    <name type="scientific">Nematostella vectensis</name>
    <name type="common">Starlet sea anemone</name>
    <dbReference type="NCBI Taxonomy" id="45351"/>
    <lineage>
        <taxon>Eukaryota</taxon>
        <taxon>Metazoa</taxon>
        <taxon>Cnidaria</taxon>
        <taxon>Anthozoa</taxon>
        <taxon>Hexacorallia</taxon>
        <taxon>Actiniaria</taxon>
        <taxon>Edwardsiidae</taxon>
        <taxon>Nematostella</taxon>
    </lineage>
</organism>
<evidence type="ECO:0000256" key="6">
    <source>
        <dbReference type="ARBA" id="ARBA00022989"/>
    </source>
</evidence>
<dbReference type="InParanoid" id="A7RVL8"/>
<dbReference type="Proteomes" id="UP000001593">
    <property type="component" value="Unassembled WGS sequence"/>
</dbReference>
<evidence type="ECO:0000256" key="5">
    <source>
        <dbReference type="ARBA" id="ARBA00022968"/>
    </source>
</evidence>
<comment type="similarity">
    <text evidence="2 10">Belongs to the SPCS3 family.</text>
</comment>
<dbReference type="PANTHER" id="PTHR12804">
    <property type="entry name" value="MICROSOMAL SIGNAL PEPTIDASE 23 KD SUBUNIT SPC22/23"/>
    <property type="match status" value="1"/>
</dbReference>
<dbReference type="eggNOG" id="KOG3372">
    <property type="taxonomic scope" value="Eukaryota"/>
</dbReference>
<keyword evidence="3 11" id="KW-0812">Transmembrane</keyword>
<dbReference type="PIRSF" id="PIRSF016089">
    <property type="entry name" value="SPC22"/>
    <property type="match status" value="1"/>
</dbReference>
<dbReference type="GO" id="GO:0006465">
    <property type="term" value="P:signal peptide processing"/>
    <property type="evidence" value="ECO:0000318"/>
    <property type="project" value="GO_Central"/>
</dbReference>
<protein>
    <recommendedName>
        <fullName evidence="8 10">Signal peptidase complex subunit 3</fullName>
    </recommendedName>
</protein>
<evidence type="ECO:0000256" key="1">
    <source>
        <dbReference type="ARBA" id="ARBA00004648"/>
    </source>
</evidence>
<feature type="transmembrane region" description="Helical" evidence="11">
    <location>
        <begin position="12"/>
        <end position="35"/>
    </location>
</feature>
<name>A7RVL8_NEMVE</name>
<comment type="function">
    <text evidence="9">Essential component of the signal peptidase complex (SPC) which catalyzes the cleavage of N-terminal signal sequences from nascent proteins as they are translocated into the lumen of the endoplasmic reticulum. Essential for the SPC catalytic activity, possibly by stabilizing and positioning the active center of the complex close to the lumenal surface.</text>
</comment>
<evidence type="ECO:0000256" key="8">
    <source>
        <dbReference type="ARBA" id="ARBA00029556"/>
    </source>
</evidence>
<dbReference type="PhylomeDB" id="A7RVL8"/>